<organism evidence="9 10">
    <name type="scientific">Geranomyces variabilis</name>
    <dbReference type="NCBI Taxonomy" id="109894"/>
    <lineage>
        <taxon>Eukaryota</taxon>
        <taxon>Fungi</taxon>
        <taxon>Fungi incertae sedis</taxon>
        <taxon>Chytridiomycota</taxon>
        <taxon>Chytridiomycota incertae sedis</taxon>
        <taxon>Chytridiomycetes</taxon>
        <taxon>Spizellomycetales</taxon>
        <taxon>Powellomycetaceae</taxon>
        <taxon>Geranomyces</taxon>
    </lineage>
</organism>
<dbReference type="GO" id="GO:0008270">
    <property type="term" value="F:zinc ion binding"/>
    <property type="evidence" value="ECO:0007669"/>
    <property type="project" value="UniProtKB-KW"/>
</dbReference>
<dbReference type="InterPro" id="IPR024766">
    <property type="entry name" value="Znf_RING_H2"/>
</dbReference>
<protein>
    <recommendedName>
        <fullName evidence="8">RING-type domain-containing protein</fullName>
    </recommendedName>
</protein>
<dbReference type="PROSITE" id="PS50089">
    <property type="entry name" value="ZF_RING_2"/>
    <property type="match status" value="1"/>
</dbReference>
<comment type="pathway">
    <text evidence="1">Protein modification; protein ubiquitination.</text>
</comment>
<gene>
    <name evidence="9" type="ORF">HDU87_003628</name>
</gene>
<feature type="domain" description="RING-type" evidence="8">
    <location>
        <begin position="148"/>
        <end position="199"/>
    </location>
</feature>
<feature type="compositionally biased region" description="Basic and acidic residues" evidence="7">
    <location>
        <begin position="257"/>
        <end position="270"/>
    </location>
</feature>
<feature type="region of interest" description="Disordered" evidence="7">
    <location>
        <begin position="224"/>
        <end position="282"/>
    </location>
</feature>
<sequence length="282" mass="30057">MSQSQENDPHNNQSSLGHSNQIDEETAGNAAAAGEAAASSAPSAGTSDGGDMPEQADSPRGAHGRTISFVFMSDDTESSIDLVRMLSGLSGDFGPGVLLLSRLAALMTAVGDHQHTQGQPPASKACIDELMAKTFQLFAKRLAKHPRCTICQEEFSLTRAPSDGAPEGQDVARLDCHHLFHIECISQWLGNSATCPTCRYEMLTDNEDYNVGVRKRMAKWDLGADTDDEEEGSSVSSETSEVGGSLATAAAAAEPENQLKRDRGEEECPRHGSSGRSSRARF</sequence>
<keyword evidence="10" id="KW-1185">Reference proteome</keyword>
<name>A0AAD5XSG1_9FUNG</name>
<dbReference type="AlphaFoldDB" id="A0AAD5XSG1"/>
<evidence type="ECO:0000256" key="1">
    <source>
        <dbReference type="ARBA" id="ARBA00004906"/>
    </source>
</evidence>
<dbReference type="Pfam" id="PF12678">
    <property type="entry name" value="zf-rbx1"/>
    <property type="match status" value="1"/>
</dbReference>
<evidence type="ECO:0000256" key="3">
    <source>
        <dbReference type="ARBA" id="ARBA00022771"/>
    </source>
</evidence>
<evidence type="ECO:0000313" key="10">
    <source>
        <dbReference type="Proteomes" id="UP001212152"/>
    </source>
</evidence>
<reference evidence="9" key="1">
    <citation type="submission" date="2020-05" db="EMBL/GenBank/DDBJ databases">
        <title>Phylogenomic resolution of chytrid fungi.</title>
        <authorList>
            <person name="Stajich J.E."/>
            <person name="Amses K."/>
            <person name="Simmons R."/>
            <person name="Seto K."/>
            <person name="Myers J."/>
            <person name="Bonds A."/>
            <person name="Quandt C.A."/>
            <person name="Barry K."/>
            <person name="Liu P."/>
            <person name="Grigoriev I."/>
            <person name="Longcore J.E."/>
            <person name="James T.Y."/>
        </authorList>
    </citation>
    <scope>NUCLEOTIDE SEQUENCE</scope>
    <source>
        <strain evidence="9">JEL0379</strain>
    </source>
</reference>
<dbReference type="Proteomes" id="UP001212152">
    <property type="component" value="Unassembled WGS sequence"/>
</dbReference>
<feature type="compositionally biased region" description="Low complexity" evidence="7">
    <location>
        <begin position="27"/>
        <end position="50"/>
    </location>
</feature>
<dbReference type="SMART" id="SM00184">
    <property type="entry name" value="RING"/>
    <property type="match status" value="1"/>
</dbReference>
<feature type="compositionally biased region" description="Low complexity" evidence="7">
    <location>
        <begin position="233"/>
        <end position="253"/>
    </location>
</feature>
<feature type="compositionally biased region" description="Polar residues" evidence="7">
    <location>
        <begin position="1"/>
        <end position="20"/>
    </location>
</feature>
<evidence type="ECO:0000256" key="5">
    <source>
        <dbReference type="ARBA" id="ARBA00022833"/>
    </source>
</evidence>
<comment type="caution">
    <text evidence="9">The sequence shown here is derived from an EMBL/GenBank/DDBJ whole genome shotgun (WGS) entry which is preliminary data.</text>
</comment>
<dbReference type="InterPro" id="IPR001841">
    <property type="entry name" value="Znf_RING"/>
</dbReference>
<keyword evidence="4" id="KW-0833">Ubl conjugation pathway</keyword>
<keyword evidence="2" id="KW-0479">Metal-binding</keyword>
<proteinExistence type="predicted"/>
<dbReference type="Gene3D" id="3.30.40.10">
    <property type="entry name" value="Zinc/RING finger domain, C3HC4 (zinc finger)"/>
    <property type="match status" value="1"/>
</dbReference>
<keyword evidence="3 6" id="KW-0863">Zinc-finger</keyword>
<evidence type="ECO:0000256" key="2">
    <source>
        <dbReference type="ARBA" id="ARBA00022723"/>
    </source>
</evidence>
<evidence type="ECO:0000256" key="7">
    <source>
        <dbReference type="SAM" id="MobiDB-lite"/>
    </source>
</evidence>
<keyword evidence="5" id="KW-0862">Zinc</keyword>
<feature type="compositionally biased region" description="Low complexity" evidence="7">
    <location>
        <begin position="271"/>
        <end position="282"/>
    </location>
</feature>
<dbReference type="PANTHER" id="PTHR15710">
    <property type="entry name" value="E3 UBIQUITIN-PROTEIN LIGASE PRAJA"/>
    <property type="match status" value="1"/>
</dbReference>
<dbReference type="InterPro" id="IPR013083">
    <property type="entry name" value="Znf_RING/FYVE/PHD"/>
</dbReference>
<evidence type="ECO:0000313" key="9">
    <source>
        <dbReference type="EMBL" id="KAJ3178316.1"/>
    </source>
</evidence>
<accession>A0AAD5XSG1</accession>
<evidence type="ECO:0000259" key="8">
    <source>
        <dbReference type="PROSITE" id="PS50089"/>
    </source>
</evidence>
<feature type="region of interest" description="Disordered" evidence="7">
    <location>
        <begin position="1"/>
        <end position="62"/>
    </location>
</feature>
<evidence type="ECO:0000256" key="4">
    <source>
        <dbReference type="ARBA" id="ARBA00022786"/>
    </source>
</evidence>
<evidence type="ECO:0000256" key="6">
    <source>
        <dbReference type="PROSITE-ProRule" id="PRU00175"/>
    </source>
</evidence>
<dbReference type="SUPFAM" id="SSF57850">
    <property type="entry name" value="RING/U-box"/>
    <property type="match status" value="1"/>
</dbReference>
<dbReference type="EMBL" id="JADGJQ010000027">
    <property type="protein sequence ID" value="KAJ3178316.1"/>
    <property type="molecule type" value="Genomic_DNA"/>
</dbReference>